<reference evidence="2 3" key="1">
    <citation type="submission" date="2022-03" db="EMBL/GenBank/DDBJ databases">
        <title>Agromyces sp. isolated from the gut of P. brevitarsis seulensis larvae.</title>
        <authorList>
            <person name="Won M."/>
            <person name="Kwon S.-W."/>
        </authorList>
    </citation>
    <scope>NUCLEOTIDE SEQUENCE [LARGE SCALE GENOMIC DNA]</scope>
    <source>
        <strain evidence="2 3">KACC 16215</strain>
    </source>
</reference>
<evidence type="ECO:0000313" key="2">
    <source>
        <dbReference type="EMBL" id="UOE26431.1"/>
    </source>
</evidence>
<organism evidence="2 3">
    <name type="scientific">Agromyces soli</name>
    <dbReference type="NCBI Taxonomy" id="659012"/>
    <lineage>
        <taxon>Bacteria</taxon>
        <taxon>Bacillati</taxon>
        <taxon>Actinomycetota</taxon>
        <taxon>Actinomycetes</taxon>
        <taxon>Micrococcales</taxon>
        <taxon>Microbacteriaceae</taxon>
        <taxon>Agromyces</taxon>
    </lineage>
</organism>
<keyword evidence="3" id="KW-1185">Reference proteome</keyword>
<feature type="chain" id="PRO_5046800123" evidence="1">
    <location>
        <begin position="27"/>
        <end position="76"/>
    </location>
</feature>
<feature type="signal peptide" evidence="1">
    <location>
        <begin position="1"/>
        <end position="26"/>
    </location>
</feature>
<accession>A0ABY4AWB7</accession>
<dbReference type="EMBL" id="CP094533">
    <property type="protein sequence ID" value="UOE26431.1"/>
    <property type="molecule type" value="Genomic_DNA"/>
</dbReference>
<dbReference type="Proteomes" id="UP000831304">
    <property type="component" value="Chromosome"/>
</dbReference>
<keyword evidence="1" id="KW-0732">Signal</keyword>
<protein>
    <submittedName>
        <fullName evidence="2">Uncharacterized protein</fullName>
    </submittedName>
</protein>
<sequence length="76" mass="7900">MNRPRMTALAAALAIAPVVPSAPAHADDPLDPRLQEFTSAVGVDASAEGSTLTAVKEQGLSYNGKPTLLRNDSKNL</sequence>
<evidence type="ECO:0000256" key="1">
    <source>
        <dbReference type="SAM" id="SignalP"/>
    </source>
</evidence>
<proteinExistence type="predicted"/>
<gene>
    <name evidence="2" type="ORF">MTP13_01210</name>
</gene>
<evidence type="ECO:0000313" key="3">
    <source>
        <dbReference type="Proteomes" id="UP000831304"/>
    </source>
</evidence>
<dbReference type="RefSeq" id="WP_243569258.1">
    <property type="nucleotide sequence ID" value="NZ_CP094533.1"/>
</dbReference>
<name>A0ABY4AWB7_9MICO</name>